<comment type="caution">
    <text evidence="1">The sequence shown here is derived from an EMBL/GenBank/DDBJ whole genome shotgun (WGS) entry which is preliminary data.</text>
</comment>
<keyword evidence="2" id="KW-1185">Reference proteome</keyword>
<reference evidence="1 2" key="1">
    <citation type="submission" date="2020-02" db="EMBL/GenBank/DDBJ databases">
        <title>Characterization of phylogenetic diversity of novel bifidobacterial species isolated in Czech ZOOs.</title>
        <authorList>
            <person name="Lugli G.A."/>
            <person name="Vera N.B."/>
            <person name="Ventura M."/>
        </authorList>
    </citation>
    <scope>NUCLEOTIDE SEQUENCE [LARGE SCALE GENOMIC DNA]</scope>
    <source>
        <strain evidence="1 2">DSM 109959</strain>
    </source>
</reference>
<protein>
    <submittedName>
        <fullName evidence="1">Uncharacterized protein</fullName>
    </submittedName>
</protein>
<gene>
    <name evidence="1" type="ORF">G1C97_0091</name>
</gene>
<dbReference type="EMBL" id="JAAIIG010000001">
    <property type="protein sequence ID" value="NMM97142.1"/>
    <property type="molecule type" value="Genomic_DNA"/>
</dbReference>
<organism evidence="1 2">
    <name type="scientific">Bifidobacterium olomucense</name>
    <dbReference type="NCBI Taxonomy" id="2675324"/>
    <lineage>
        <taxon>Bacteria</taxon>
        <taxon>Bacillati</taxon>
        <taxon>Actinomycetota</taxon>
        <taxon>Actinomycetes</taxon>
        <taxon>Bifidobacteriales</taxon>
        <taxon>Bifidobacteriaceae</taxon>
        <taxon>Bifidobacterium</taxon>
    </lineage>
</organism>
<evidence type="ECO:0000313" key="1">
    <source>
        <dbReference type="EMBL" id="NMM97142.1"/>
    </source>
</evidence>
<sequence length="61" mass="6998">MQPQTKMFLGRIPITYGAELHNQPICFSIPSQRRYSAKRDRLIGEIVNHSTGGKPLLFEVR</sequence>
<dbReference type="Proteomes" id="UP000543419">
    <property type="component" value="Unassembled WGS sequence"/>
</dbReference>
<proteinExistence type="predicted"/>
<evidence type="ECO:0000313" key="2">
    <source>
        <dbReference type="Proteomes" id="UP000543419"/>
    </source>
</evidence>
<name>A0A7Y0HWC0_9BIFI</name>
<accession>A0A7Y0HWC0</accession>
<dbReference type="AlphaFoldDB" id="A0A7Y0HWC0"/>